<evidence type="ECO:0000313" key="3">
    <source>
        <dbReference type="Proteomes" id="UP000054018"/>
    </source>
</evidence>
<dbReference type="AlphaFoldDB" id="A0A0C9YGI4"/>
<dbReference type="HOGENOM" id="CLU_2251129_0_0_1"/>
<evidence type="ECO:0000256" key="1">
    <source>
        <dbReference type="SAM" id="Phobius"/>
    </source>
</evidence>
<dbReference type="Proteomes" id="UP000054018">
    <property type="component" value="Unassembled WGS sequence"/>
</dbReference>
<keyword evidence="1" id="KW-1133">Transmembrane helix</keyword>
<organism evidence="2 3">
    <name type="scientific">Pisolithus microcarpus 441</name>
    <dbReference type="NCBI Taxonomy" id="765257"/>
    <lineage>
        <taxon>Eukaryota</taxon>
        <taxon>Fungi</taxon>
        <taxon>Dikarya</taxon>
        <taxon>Basidiomycota</taxon>
        <taxon>Agaricomycotina</taxon>
        <taxon>Agaricomycetes</taxon>
        <taxon>Agaricomycetidae</taxon>
        <taxon>Boletales</taxon>
        <taxon>Sclerodermatineae</taxon>
        <taxon>Pisolithaceae</taxon>
        <taxon>Pisolithus</taxon>
    </lineage>
</organism>
<protein>
    <submittedName>
        <fullName evidence="2">Uncharacterized protein</fullName>
    </submittedName>
</protein>
<reference evidence="3" key="2">
    <citation type="submission" date="2015-01" db="EMBL/GenBank/DDBJ databases">
        <title>Evolutionary Origins and Diversification of the Mycorrhizal Mutualists.</title>
        <authorList>
            <consortium name="DOE Joint Genome Institute"/>
            <consortium name="Mycorrhizal Genomics Consortium"/>
            <person name="Kohler A."/>
            <person name="Kuo A."/>
            <person name="Nagy L.G."/>
            <person name="Floudas D."/>
            <person name="Copeland A."/>
            <person name="Barry K.W."/>
            <person name="Cichocki N."/>
            <person name="Veneault-Fourrey C."/>
            <person name="LaButti K."/>
            <person name="Lindquist E.A."/>
            <person name="Lipzen A."/>
            <person name="Lundell T."/>
            <person name="Morin E."/>
            <person name="Murat C."/>
            <person name="Riley R."/>
            <person name="Ohm R."/>
            <person name="Sun H."/>
            <person name="Tunlid A."/>
            <person name="Henrissat B."/>
            <person name="Grigoriev I.V."/>
            <person name="Hibbett D.S."/>
            <person name="Martin F."/>
        </authorList>
    </citation>
    <scope>NUCLEOTIDE SEQUENCE [LARGE SCALE GENOMIC DNA]</scope>
    <source>
        <strain evidence="3">441</strain>
    </source>
</reference>
<dbReference type="EMBL" id="KN833720">
    <property type="protein sequence ID" value="KIK24015.1"/>
    <property type="molecule type" value="Genomic_DNA"/>
</dbReference>
<reference evidence="2 3" key="1">
    <citation type="submission" date="2014-04" db="EMBL/GenBank/DDBJ databases">
        <authorList>
            <consortium name="DOE Joint Genome Institute"/>
            <person name="Kuo A."/>
            <person name="Kohler A."/>
            <person name="Costa M.D."/>
            <person name="Nagy L.G."/>
            <person name="Floudas D."/>
            <person name="Copeland A."/>
            <person name="Barry K.W."/>
            <person name="Cichocki N."/>
            <person name="Veneault-Fourrey C."/>
            <person name="LaButti K."/>
            <person name="Lindquist E.A."/>
            <person name="Lipzen A."/>
            <person name="Lundell T."/>
            <person name="Morin E."/>
            <person name="Murat C."/>
            <person name="Sun H."/>
            <person name="Tunlid A."/>
            <person name="Henrissat B."/>
            <person name="Grigoriev I.V."/>
            <person name="Hibbett D.S."/>
            <person name="Martin F."/>
            <person name="Nordberg H.P."/>
            <person name="Cantor M.N."/>
            <person name="Hua S.X."/>
        </authorList>
    </citation>
    <scope>NUCLEOTIDE SEQUENCE [LARGE SCALE GENOMIC DNA]</scope>
    <source>
        <strain evidence="2 3">441</strain>
    </source>
</reference>
<sequence length="104" mass="12136">MPKCRLVEEARGNLTVFLDRTVNGRLREREQEAVAYEEHSPRISTLSTYLYEMRQTHVSYITLGYCLLWHCFMYFYLTLSCPLAAMTSFRGQGTRFTQTSASMC</sequence>
<accession>A0A0C9YGI4</accession>
<gene>
    <name evidence="2" type="ORF">PISMIDRAFT_420886</name>
</gene>
<keyword evidence="3" id="KW-1185">Reference proteome</keyword>
<keyword evidence="1" id="KW-0812">Transmembrane</keyword>
<feature type="transmembrane region" description="Helical" evidence="1">
    <location>
        <begin position="58"/>
        <end position="77"/>
    </location>
</feature>
<proteinExistence type="predicted"/>
<name>A0A0C9YGI4_9AGAM</name>
<evidence type="ECO:0000313" key="2">
    <source>
        <dbReference type="EMBL" id="KIK24015.1"/>
    </source>
</evidence>
<keyword evidence="1" id="KW-0472">Membrane</keyword>